<dbReference type="GO" id="GO:0015707">
    <property type="term" value="P:nitrite transport"/>
    <property type="evidence" value="ECO:0007669"/>
    <property type="project" value="TreeGrafter"/>
</dbReference>
<comment type="similarity">
    <text evidence="5">Belongs to the FNT transporter (TC 1.A.16) family.</text>
</comment>
<comment type="subcellular location">
    <subcellularLocation>
        <location evidence="1">Membrane</location>
        <topology evidence="1">Multi-pass membrane protein</topology>
    </subcellularLocation>
</comment>
<evidence type="ECO:0000256" key="2">
    <source>
        <dbReference type="ARBA" id="ARBA00022692"/>
    </source>
</evidence>
<dbReference type="EMBL" id="BPWL01000005">
    <property type="protein sequence ID" value="GJJ10851.1"/>
    <property type="molecule type" value="Genomic_DNA"/>
</dbReference>
<dbReference type="Gene3D" id="1.20.1080.10">
    <property type="entry name" value="Glycerol uptake facilitator protein"/>
    <property type="match status" value="1"/>
</dbReference>
<dbReference type="Proteomes" id="UP001050691">
    <property type="component" value="Unassembled WGS sequence"/>
</dbReference>
<reference evidence="7" key="1">
    <citation type="submission" date="2021-10" db="EMBL/GenBank/DDBJ databases">
        <title>De novo Genome Assembly of Clathrus columnatus (Basidiomycota, Fungi) Using Illumina and Nanopore Sequence Data.</title>
        <authorList>
            <person name="Ogiso-Tanaka E."/>
            <person name="Itagaki H."/>
            <person name="Hosoya T."/>
            <person name="Hosaka K."/>
        </authorList>
    </citation>
    <scope>NUCLEOTIDE SEQUENCE</scope>
    <source>
        <strain evidence="7">MO-923</strain>
    </source>
</reference>
<keyword evidence="8" id="KW-1185">Reference proteome</keyword>
<dbReference type="GO" id="GO:0005886">
    <property type="term" value="C:plasma membrane"/>
    <property type="evidence" value="ECO:0007669"/>
    <property type="project" value="TreeGrafter"/>
</dbReference>
<evidence type="ECO:0000256" key="1">
    <source>
        <dbReference type="ARBA" id="ARBA00004141"/>
    </source>
</evidence>
<keyword evidence="3 6" id="KW-1133">Transmembrane helix</keyword>
<evidence type="ECO:0000313" key="7">
    <source>
        <dbReference type="EMBL" id="GJJ10851.1"/>
    </source>
</evidence>
<dbReference type="PANTHER" id="PTHR30520">
    <property type="entry name" value="FORMATE TRANSPORTER-RELATED"/>
    <property type="match status" value="1"/>
</dbReference>
<dbReference type="GO" id="GO:0015513">
    <property type="term" value="F:high-affinity secondary active nitrite transmembrane transporter activity"/>
    <property type="evidence" value="ECO:0007669"/>
    <property type="project" value="TreeGrafter"/>
</dbReference>
<dbReference type="PANTHER" id="PTHR30520:SF6">
    <property type="entry name" value="FORMATE_NITRATE FAMILY TRANSPORTER (EUROFUNG)"/>
    <property type="match status" value="1"/>
</dbReference>
<protein>
    <submittedName>
        <fullName evidence="7">Uncharacterized protein</fullName>
    </submittedName>
</protein>
<evidence type="ECO:0000256" key="6">
    <source>
        <dbReference type="SAM" id="Phobius"/>
    </source>
</evidence>
<evidence type="ECO:0000256" key="5">
    <source>
        <dbReference type="ARBA" id="ARBA00049660"/>
    </source>
</evidence>
<keyword evidence="2 6" id="KW-0812">Transmembrane</keyword>
<dbReference type="InterPro" id="IPR000292">
    <property type="entry name" value="For/NO2_transpt"/>
</dbReference>
<comment type="caution">
    <text evidence="7">The sequence shown here is derived from an EMBL/GenBank/DDBJ whole genome shotgun (WGS) entry which is preliminary data.</text>
</comment>
<gene>
    <name evidence="7" type="ORF">Clacol_005079</name>
</gene>
<evidence type="ECO:0000313" key="8">
    <source>
        <dbReference type="Proteomes" id="UP001050691"/>
    </source>
</evidence>
<keyword evidence="4 6" id="KW-0472">Membrane</keyword>
<proteinExistence type="inferred from homology"/>
<feature type="transmembrane region" description="Helical" evidence="6">
    <location>
        <begin position="31"/>
        <end position="51"/>
    </location>
</feature>
<evidence type="ECO:0000256" key="3">
    <source>
        <dbReference type="ARBA" id="ARBA00022989"/>
    </source>
</evidence>
<dbReference type="AlphaFoldDB" id="A0AAV5AEC3"/>
<feature type="transmembrane region" description="Helical" evidence="6">
    <location>
        <begin position="124"/>
        <end position="147"/>
    </location>
</feature>
<dbReference type="InterPro" id="IPR023271">
    <property type="entry name" value="Aquaporin-like"/>
</dbReference>
<sequence>MPSSTAPFLTPPEVARYFLEAGLAKHRSSPVVILLKAFIAGIFLSFGGLLSEVAGGGSAGLNSTNPGLVKLLSGFVFPVGLQAAAARDVVSKIVRSMPSGFPFGSSSPVPLTTLTTAEYIKKSLFAAFFGNIVGALLLALPFTYFYLSDYQEGNLNGLEEGTGSGSQFTAEVGNMKSV</sequence>
<name>A0AAV5AEC3_9AGAM</name>
<organism evidence="7 8">
    <name type="scientific">Clathrus columnatus</name>
    <dbReference type="NCBI Taxonomy" id="1419009"/>
    <lineage>
        <taxon>Eukaryota</taxon>
        <taxon>Fungi</taxon>
        <taxon>Dikarya</taxon>
        <taxon>Basidiomycota</taxon>
        <taxon>Agaricomycotina</taxon>
        <taxon>Agaricomycetes</taxon>
        <taxon>Phallomycetidae</taxon>
        <taxon>Phallales</taxon>
        <taxon>Clathraceae</taxon>
        <taxon>Clathrus</taxon>
    </lineage>
</organism>
<accession>A0AAV5AEC3</accession>
<dbReference type="Pfam" id="PF01226">
    <property type="entry name" value="Form_Nir_trans"/>
    <property type="match status" value="1"/>
</dbReference>
<evidence type="ECO:0000256" key="4">
    <source>
        <dbReference type="ARBA" id="ARBA00023136"/>
    </source>
</evidence>